<evidence type="ECO:0008006" key="3">
    <source>
        <dbReference type="Google" id="ProtNLM"/>
    </source>
</evidence>
<dbReference type="SUPFAM" id="SSF54427">
    <property type="entry name" value="NTF2-like"/>
    <property type="match status" value="1"/>
</dbReference>
<organism evidence="1 2">
    <name type="scientific">Entomobacter blattae</name>
    <dbReference type="NCBI Taxonomy" id="2762277"/>
    <lineage>
        <taxon>Bacteria</taxon>
        <taxon>Pseudomonadati</taxon>
        <taxon>Pseudomonadota</taxon>
        <taxon>Alphaproteobacteria</taxon>
        <taxon>Acetobacterales</taxon>
        <taxon>Acetobacteraceae</taxon>
        <taxon>Entomobacter</taxon>
    </lineage>
</organism>
<name>A0A7H1NNU4_9PROT</name>
<dbReference type="Gene3D" id="3.10.450.50">
    <property type="match status" value="1"/>
</dbReference>
<dbReference type="KEGG" id="ebla:JGUZn3_01950"/>
<dbReference type="Proteomes" id="UP000516349">
    <property type="component" value="Chromosome"/>
</dbReference>
<protein>
    <recommendedName>
        <fullName evidence="3">DUF1348 domain-containing protein</fullName>
    </recommendedName>
</protein>
<dbReference type="InterPro" id="IPR032710">
    <property type="entry name" value="NTF2-like_dom_sf"/>
</dbReference>
<evidence type="ECO:0000313" key="2">
    <source>
        <dbReference type="Proteomes" id="UP000516349"/>
    </source>
</evidence>
<sequence>MFESSVLAPPFTRESAIQKVRISENAWNERNPEKIILGYTKDCTWRGRSKFLQGREAVEDYLRQKWNSEQDYRVIKELWTFGDNRIAIRFQYEWHNNSGLWFRSCGAELWEFNEEGFICKREASVNDLIISEEERRFLWPLGSRPEDHPGLLGLGL</sequence>
<dbReference type="EMBL" id="CP060244">
    <property type="protein sequence ID" value="QNT77454.1"/>
    <property type="molecule type" value="Genomic_DNA"/>
</dbReference>
<dbReference type="PANTHER" id="PTHR31757:SF0">
    <property type="entry name" value="SLL0781 PROTEIN"/>
    <property type="match status" value="1"/>
</dbReference>
<dbReference type="InterPro" id="IPR009783">
    <property type="entry name" value="DUF1348"/>
</dbReference>
<gene>
    <name evidence="1" type="ORF">JGUZn3_01950</name>
</gene>
<proteinExistence type="predicted"/>
<reference evidence="1 2" key="1">
    <citation type="submission" date="2020-08" db="EMBL/GenBank/DDBJ databases">
        <title>Complete genome sequence of Entomobacter blattae G55GP.</title>
        <authorList>
            <person name="Poehlein A."/>
            <person name="Guzman J."/>
            <person name="Daniel R."/>
            <person name="Vilcinskas A."/>
        </authorList>
    </citation>
    <scope>NUCLEOTIDE SEQUENCE [LARGE SCALE GENOMIC DNA]</scope>
    <source>
        <strain evidence="1 2">G55GP</strain>
    </source>
</reference>
<keyword evidence="2" id="KW-1185">Reference proteome</keyword>
<evidence type="ECO:0000313" key="1">
    <source>
        <dbReference type="EMBL" id="QNT77454.1"/>
    </source>
</evidence>
<dbReference type="Pfam" id="PF07080">
    <property type="entry name" value="DUF1348"/>
    <property type="match status" value="1"/>
</dbReference>
<accession>A0A7H1NNU4</accession>
<dbReference type="PANTHER" id="PTHR31757">
    <property type="entry name" value="SLL0781 PROTEIN"/>
    <property type="match status" value="1"/>
</dbReference>
<dbReference type="AlphaFoldDB" id="A0A7H1NNU4"/>
<dbReference type="RefSeq" id="WP_203413934.1">
    <property type="nucleotide sequence ID" value="NZ_CP060244.1"/>
</dbReference>